<evidence type="ECO:0000313" key="5">
    <source>
        <dbReference type="EMBL" id="AEE51044.1"/>
    </source>
</evidence>
<dbReference type="Proteomes" id="UP000008461">
    <property type="component" value="Chromosome"/>
</dbReference>
<evidence type="ECO:0000256" key="2">
    <source>
        <dbReference type="ARBA" id="ARBA00022729"/>
    </source>
</evidence>
<dbReference type="PANTHER" id="PTHR35089">
    <property type="entry name" value="CHAPERONE PROTEIN SKP"/>
    <property type="match status" value="1"/>
</dbReference>
<dbReference type="GO" id="GO:0005829">
    <property type="term" value="C:cytosol"/>
    <property type="evidence" value="ECO:0007669"/>
    <property type="project" value="TreeGrafter"/>
</dbReference>
<reference key="2">
    <citation type="submission" date="2011-04" db="EMBL/GenBank/DDBJ databases">
        <title>Complete sequence of chromosome of Haliscomenobacter hydrossis DSM 1100.</title>
        <authorList>
            <consortium name="US DOE Joint Genome Institute (JGI-PGF)"/>
            <person name="Lucas S."/>
            <person name="Han J."/>
            <person name="Lapidus A."/>
            <person name="Bruce D."/>
            <person name="Goodwin L."/>
            <person name="Pitluck S."/>
            <person name="Peters L."/>
            <person name="Kyrpides N."/>
            <person name="Mavromatis K."/>
            <person name="Ivanova N."/>
            <person name="Ovchinnikova G."/>
            <person name="Pagani I."/>
            <person name="Daligault H."/>
            <person name="Detter J.C."/>
            <person name="Han C."/>
            <person name="Land M."/>
            <person name="Hauser L."/>
            <person name="Markowitz V."/>
            <person name="Cheng J.-F."/>
            <person name="Hugenholtz P."/>
            <person name="Woyke T."/>
            <person name="Wu D."/>
            <person name="Verbarg S."/>
            <person name="Frueling A."/>
            <person name="Brambilla E."/>
            <person name="Klenk H.-P."/>
            <person name="Eisen J.A."/>
        </authorList>
    </citation>
    <scope>NUCLEOTIDE SEQUENCE</scope>
    <source>
        <strain>DSM 1100</strain>
    </source>
</reference>
<dbReference type="HOGENOM" id="CLU_053320_0_1_10"/>
<gene>
    <name evidence="5" type="ordered locus">Halhy_3183</name>
</gene>
<evidence type="ECO:0000313" key="6">
    <source>
        <dbReference type="Proteomes" id="UP000008461"/>
    </source>
</evidence>
<dbReference type="SMART" id="SM00935">
    <property type="entry name" value="OmpH"/>
    <property type="match status" value="1"/>
</dbReference>
<comment type="similarity">
    <text evidence="1">Belongs to the Skp family.</text>
</comment>
<dbReference type="KEGG" id="hhy:Halhy_3183"/>
<dbReference type="STRING" id="760192.Halhy_3183"/>
<keyword evidence="6" id="KW-1185">Reference proteome</keyword>
<dbReference type="AlphaFoldDB" id="F4KQS1"/>
<reference evidence="5 6" key="1">
    <citation type="journal article" date="2011" name="Stand. Genomic Sci.">
        <title>Complete genome sequence of Haliscomenobacter hydrossis type strain (O).</title>
        <authorList>
            <consortium name="US DOE Joint Genome Institute (JGI-PGF)"/>
            <person name="Daligault H."/>
            <person name="Lapidus A."/>
            <person name="Zeytun A."/>
            <person name="Nolan M."/>
            <person name="Lucas S."/>
            <person name="Del Rio T.G."/>
            <person name="Tice H."/>
            <person name="Cheng J.F."/>
            <person name="Tapia R."/>
            <person name="Han C."/>
            <person name="Goodwin L."/>
            <person name="Pitluck S."/>
            <person name="Liolios K."/>
            <person name="Pagani I."/>
            <person name="Ivanova N."/>
            <person name="Huntemann M."/>
            <person name="Mavromatis K."/>
            <person name="Mikhailova N."/>
            <person name="Pati A."/>
            <person name="Chen A."/>
            <person name="Palaniappan K."/>
            <person name="Land M."/>
            <person name="Hauser L."/>
            <person name="Brambilla E.M."/>
            <person name="Rohde M."/>
            <person name="Verbarg S."/>
            <person name="Goker M."/>
            <person name="Bristow J."/>
            <person name="Eisen J.A."/>
            <person name="Markowitz V."/>
            <person name="Hugenholtz P."/>
            <person name="Kyrpides N.C."/>
            <person name="Klenk H.P."/>
            <person name="Woyke T."/>
        </authorList>
    </citation>
    <scope>NUCLEOTIDE SEQUENCE [LARGE SCALE GENOMIC DNA]</scope>
    <source>
        <strain evidence="6">ATCC 27775 / DSM 1100 / LMG 10767 / O</strain>
    </source>
</reference>
<accession>F4KQS1</accession>
<proteinExistence type="inferred from homology"/>
<dbReference type="EMBL" id="CP002691">
    <property type="protein sequence ID" value="AEE51044.1"/>
    <property type="molecule type" value="Genomic_DNA"/>
</dbReference>
<feature type="chain" id="PRO_5003310213" evidence="4">
    <location>
        <begin position="29"/>
        <end position="176"/>
    </location>
</feature>
<protein>
    <submittedName>
        <fullName evidence="5">Outer membrane chaperone Skp (OmpH)</fullName>
    </submittedName>
</protein>
<dbReference type="GO" id="GO:0050821">
    <property type="term" value="P:protein stabilization"/>
    <property type="evidence" value="ECO:0007669"/>
    <property type="project" value="TreeGrafter"/>
</dbReference>
<dbReference type="RefSeq" id="WP_013765586.1">
    <property type="nucleotide sequence ID" value="NC_015510.1"/>
</dbReference>
<name>F4KQS1_HALH1</name>
<organism evidence="5 6">
    <name type="scientific">Haliscomenobacter hydrossis (strain ATCC 27775 / DSM 1100 / LMG 10767 / O)</name>
    <dbReference type="NCBI Taxonomy" id="760192"/>
    <lineage>
        <taxon>Bacteria</taxon>
        <taxon>Pseudomonadati</taxon>
        <taxon>Bacteroidota</taxon>
        <taxon>Saprospiria</taxon>
        <taxon>Saprospirales</taxon>
        <taxon>Haliscomenobacteraceae</taxon>
        <taxon>Haliscomenobacter</taxon>
    </lineage>
</organism>
<sequence length="176" mass="20605">MKEQTFNLIKKALLVLALVPAFAMAVQAQRIASVDVSRILESVGEYKAAEEELDKMASRWRQEIAQEYDKIKSLYNRFQAEQVLLSDEARRQREDEIMNKEKEVREMQRKRFSPDGDLFLRRKELVQPIQDRVYAAIEAYAKERGYDFIFDKGGSAGMIFSNPQYDKTEDIINRLK</sequence>
<dbReference type="GO" id="GO:0051082">
    <property type="term" value="F:unfolded protein binding"/>
    <property type="evidence" value="ECO:0007669"/>
    <property type="project" value="InterPro"/>
</dbReference>
<dbReference type="InterPro" id="IPR005632">
    <property type="entry name" value="Chaperone_Skp"/>
</dbReference>
<keyword evidence="2 4" id="KW-0732">Signal</keyword>
<dbReference type="Pfam" id="PF03938">
    <property type="entry name" value="OmpH"/>
    <property type="match status" value="1"/>
</dbReference>
<keyword evidence="3" id="KW-0175">Coiled coil</keyword>
<feature type="signal peptide" evidence="4">
    <location>
        <begin position="1"/>
        <end position="28"/>
    </location>
</feature>
<evidence type="ECO:0000256" key="3">
    <source>
        <dbReference type="SAM" id="Coils"/>
    </source>
</evidence>
<dbReference type="Gene3D" id="3.30.910.20">
    <property type="entry name" value="Skp domain"/>
    <property type="match status" value="1"/>
</dbReference>
<evidence type="ECO:0000256" key="4">
    <source>
        <dbReference type="SAM" id="SignalP"/>
    </source>
</evidence>
<dbReference type="OrthoDB" id="9788552at2"/>
<dbReference type="SUPFAM" id="SSF111384">
    <property type="entry name" value="OmpH-like"/>
    <property type="match status" value="1"/>
</dbReference>
<dbReference type="PANTHER" id="PTHR35089:SF1">
    <property type="entry name" value="CHAPERONE PROTEIN SKP"/>
    <property type="match status" value="1"/>
</dbReference>
<evidence type="ECO:0000256" key="1">
    <source>
        <dbReference type="ARBA" id="ARBA00009091"/>
    </source>
</evidence>
<dbReference type="eggNOG" id="COG2825">
    <property type="taxonomic scope" value="Bacteria"/>
</dbReference>
<dbReference type="InterPro" id="IPR024930">
    <property type="entry name" value="Skp_dom_sf"/>
</dbReference>
<feature type="coiled-coil region" evidence="3">
    <location>
        <begin position="61"/>
        <end position="110"/>
    </location>
</feature>